<sequence length="112" mass="12163">MARKIRQRTTDCLRVALGTVIVLGFGWLMASFVPLYDVLARDGRDGRGVGYLPWAQVVAWAGIAASVLAAVISVLDKVRDGRPIAWTPLIAVPLILESWLVGFLIAVVLVSY</sequence>
<accession>A0ABV2XHD3</accession>
<feature type="transmembrane region" description="Helical" evidence="1">
    <location>
        <begin position="12"/>
        <end position="33"/>
    </location>
</feature>
<gene>
    <name evidence="2" type="ORF">ABZ507_26030</name>
</gene>
<evidence type="ECO:0000313" key="3">
    <source>
        <dbReference type="Proteomes" id="UP001550535"/>
    </source>
</evidence>
<dbReference type="Proteomes" id="UP001550535">
    <property type="component" value="Unassembled WGS sequence"/>
</dbReference>
<evidence type="ECO:0000256" key="1">
    <source>
        <dbReference type="SAM" id="Phobius"/>
    </source>
</evidence>
<name>A0ABV2XHD3_9NOCA</name>
<keyword evidence="1" id="KW-0812">Transmembrane</keyword>
<organism evidence="2 3">
    <name type="scientific">Nocardia niwae</name>
    <dbReference type="NCBI Taxonomy" id="626084"/>
    <lineage>
        <taxon>Bacteria</taxon>
        <taxon>Bacillati</taxon>
        <taxon>Actinomycetota</taxon>
        <taxon>Actinomycetes</taxon>
        <taxon>Mycobacteriales</taxon>
        <taxon>Nocardiaceae</taxon>
        <taxon>Nocardia</taxon>
    </lineage>
</organism>
<dbReference type="EMBL" id="JBEYBR010000081">
    <property type="protein sequence ID" value="MEU2125277.1"/>
    <property type="molecule type" value="Genomic_DNA"/>
</dbReference>
<keyword evidence="1" id="KW-1133">Transmembrane helix</keyword>
<dbReference type="RefSeq" id="WP_157114543.1">
    <property type="nucleotide sequence ID" value="NZ_JBEYBM010000002.1"/>
</dbReference>
<protein>
    <submittedName>
        <fullName evidence="2">Uncharacterized protein</fullName>
    </submittedName>
</protein>
<keyword evidence="1" id="KW-0472">Membrane</keyword>
<evidence type="ECO:0000313" key="2">
    <source>
        <dbReference type="EMBL" id="MEU2125277.1"/>
    </source>
</evidence>
<comment type="caution">
    <text evidence="2">The sequence shown here is derived from an EMBL/GenBank/DDBJ whole genome shotgun (WGS) entry which is preliminary data.</text>
</comment>
<feature type="transmembrane region" description="Helical" evidence="1">
    <location>
        <begin position="87"/>
        <end position="110"/>
    </location>
</feature>
<keyword evidence="3" id="KW-1185">Reference proteome</keyword>
<reference evidence="2 3" key="1">
    <citation type="submission" date="2024-06" db="EMBL/GenBank/DDBJ databases">
        <title>The Natural Products Discovery Center: Release of the First 8490 Sequenced Strains for Exploring Actinobacteria Biosynthetic Diversity.</title>
        <authorList>
            <person name="Kalkreuter E."/>
            <person name="Kautsar S.A."/>
            <person name="Yang D."/>
            <person name="Bader C.D."/>
            <person name="Teijaro C.N."/>
            <person name="Fluegel L."/>
            <person name="Davis C.M."/>
            <person name="Simpson J.R."/>
            <person name="Lauterbach L."/>
            <person name="Steele A.D."/>
            <person name="Gui C."/>
            <person name="Meng S."/>
            <person name="Li G."/>
            <person name="Viehrig K."/>
            <person name="Ye F."/>
            <person name="Su P."/>
            <person name="Kiefer A.F."/>
            <person name="Nichols A."/>
            <person name="Cepeda A.J."/>
            <person name="Yan W."/>
            <person name="Fan B."/>
            <person name="Jiang Y."/>
            <person name="Adhikari A."/>
            <person name="Zheng C.-J."/>
            <person name="Schuster L."/>
            <person name="Cowan T.M."/>
            <person name="Smanski M.J."/>
            <person name="Chevrette M.G."/>
            <person name="De Carvalho L.P.S."/>
            <person name="Shen B."/>
        </authorList>
    </citation>
    <scope>NUCLEOTIDE SEQUENCE [LARGE SCALE GENOMIC DNA]</scope>
    <source>
        <strain evidence="2 3">NPDC019434</strain>
    </source>
</reference>
<feature type="transmembrane region" description="Helical" evidence="1">
    <location>
        <begin position="53"/>
        <end position="75"/>
    </location>
</feature>
<proteinExistence type="predicted"/>